<reference evidence="1 2" key="1">
    <citation type="submission" date="2023-07" db="EMBL/GenBank/DDBJ databases">
        <title>Genomic Encyclopedia of Type Strains, Phase IV (KMG-IV): sequencing the most valuable type-strain genomes for metagenomic binning, comparative biology and taxonomic classification.</title>
        <authorList>
            <person name="Goeker M."/>
        </authorList>
    </citation>
    <scope>NUCLEOTIDE SEQUENCE [LARGE SCALE GENOMIC DNA]</scope>
    <source>
        <strain evidence="1 2">DSM 14914</strain>
    </source>
</reference>
<comment type="caution">
    <text evidence="1">The sequence shown here is derived from an EMBL/GenBank/DDBJ whole genome shotgun (WGS) entry which is preliminary data.</text>
</comment>
<name>A0ABU0KWM4_9BACL</name>
<evidence type="ECO:0000313" key="1">
    <source>
        <dbReference type="EMBL" id="MDQ0492357.1"/>
    </source>
</evidence>
<evidence type="ECO:0000313" key="2">
    <source>
        <dbReference type="Proteomes" id="UP001242811"/>
    </source>
</evidence>
<proteinExistence type="predicted"/>
<sequence length="29" mass="3327">MSNVGYIGSATREFFHSDNLRLSYLDFGE</sequence>
<dbReference type="Proteomes" id="UP001242811">
    <property type="component" value="Unassembled WGS sequence"/>
</dbReference>
<protein>
    <submittedName>
        <fullName evidence="1">Uncharacterized protein</fullName>
    </submittedName>
</protein>
<gene>
    <name evidence="1" type="ORF">QOZ95_000504</name>
</gene>
<organism evidence="1 2">
    <name type="scientific">Paenibacillus brasilensis</name>
    <dbReference type="NCBI Taxonomy" id="128574"/>
    <lineage>
        <taxon>Bacteria</taxon>
        <taxon>Bacillati</taxon>
        <taxon>Bacillota</taxon>
        <taxon>Bacilli</taxon>
        <taxon>Bacillales</taxon>
        <taxon>Paenibacillaceae</taxon>
        <taxon>Paenibacillus</taxon>
    </lineage>
</organism>
<dbReference type="EMBL" id="JAUSWA010000002">
    <property type="protein sequence ID" value="MDQ0492357.1"/>
    <property type="molecule type" value="Genomic_DNA"/>
</dbReference>
<keyword evidence="2" id="KW-1185">Reference proteome</keyword>
<accession>A0ABU0KWM4</accession>